<dbReference type="AlphaFoldDB" id="A0A9W4QZA7"/>
<keyword evidence="5" id="KW-1185">Reference proteome</keyword>
<dbReference type="GO" id="GO:0016491">
    <property type="term" value="F:oxidoreductase activity"/>
    <property type="evidence" value="ECO:0007669"/>
    <property type="project" value="UniProtKB-KW"/>
</dbReference>
<gene>
    <name evidence="3" type="primary">lgrE_1</name>
    <name evidence="3" type="ORF">PSECIP111854_02548</name>
    <name evidence="4" type="ORF">PSECIP111951_02884</name>
</gene>
<evidence type="ECO:0000259" key="2">
    <source>
        <dbReference type="Pfam" id="PF00975"/>
    </source>
</evidence>
<dbReference type="Gene3D" id="3.40.50.1820">
    <property type="entry name" value="alpha/beta hydrolase"/>
    <property type="match status" value="1"/>
</dbReference>
<dbReference type="GO" id="GO:0008610">
    <property type="term" value="P:lipid biosynthetic process"/>
    <property type="evidence" value="ECO:0007669"/>
    <property type="project" value="TreeGrafter"/>
</dbReference>
<dbReference type="EC" id="1.1.-.-" evidence="3"/>
<dbReference type="Proteomes" id="UP001152485">
    <property type="component" value="Unassembled WGS sequence"/>
</dbReference>
<keyword evidence="3" id="KW-0560">Oxidoreductase</keyword>
<protein>
    <submittedName>
        <fullName evidence="3">Linear gramicidin dehydrogenase LgrE</fullName>
        <ecNumber evidence="3">1.1.-.-</ecNumber>
    </submittedName>
</protein>
<evidence type="ECO:0000313" key="3">
    <source>
        <dbReference type="EMBL" id="CAH9060153.1"/>
    </source>
</evidence>
<proteinExistence type="inferred from homology"/>
<dbReference type="EMBL" id="CAMAPC010000009">
    <property type="protein sequence ID" value="CAH9060153.1"/>
    <property type="molecule type" value="Genomic_DNA"/>
</dbReference>
<evidence type="ECO:0000313" key="6">
    <source>
        <dbReference type="Proteomes" id="UP001152485"/>
    </source>
</evidence>
<reference evidence="3 6" key="1">
    <citation type="submission" date="2022-07" db="EMBL/GenBank/DDBJ databases">
        <authorList>
            <person name="Criscuolo A."/>
        </authorList>
    </citation>
    <scope>NUCLEOTIDE SEQUENCE</scope>
    <source>
        <strain evidence="6">CIP 111951</strain>
        <strain evidence="3">CIP111854</strain>
        <strain evidence="4">CIP111951</strain>
    </source>
</reference>
<comment type="similarity">
    <text evidence="1">Belongs to the thioesterase family.</text>
</comment>
<dbReference type="InterPro" id="IPR029058">
    <property type="entry name" value="AB_hydrolase_fold"/>
</dbReference>
<sequence length="258" mass="28608">MSEKWIVKPSGALNGKPKLLCFPYAGGGVSIFNGWAQSLSDVEVNIIQAPGRGSHFAAAPLANMEKLIDELFIHISTLLEGPYLIFGHSLGSRVGFEVARKAISLGLPAPIHFFASGSGGPDQGCFKKPIHALPQAEFFDEIKSMAGTPKQILENKELMIMLEPLLRADFKISEQYKYLGSEKIISPVSILYGMEDDIELDRVKSWARYFDSHELHAFEGGHFFIDTHQSQVLDIVRSAISRDSWLSSTCAKEINHWT</sequence>
<dbReference type="InterPro" id="IPR012223">
    <property type="entry name" value="TEII"/>
</dbReference>
<dbReference type="SUPFAM" id="SSF53474">
    <property type="entry name" value="alpha/beta-Hydrolases"/>
    <property type="match status" value="1"/>
</dbReference>
<dbReference type="Proteomes" id="UP001152467">
    <property type="component" value="Unassembled WGS sequence"/>
</dbReference>
<feature type="domain" description="Thioesterase" evidence="2">
    <location>
        <begin position="18"/>
        <end position="237"/>
    </location>
</feature>
<dbReference type="PANTHER" id="PTHR11487">
    <property type="entry name" value="THIOESTERASE"/>
    <property type="match status" value="1"/>
</dbReference>
<accession>A0A9W4QZA7</accession>
<organism evidence="3 5">
    <name type="scientific">Pseudoalteromonas holothuriae</name>
    <dbReference type="NCBI Taxonomy" id="2963714"/>
    <lineage>
        <taxon>Bacteria</taxon>
        <taxon>Pseudomonadati</taxon>
        <taxon>Pseudomonadota</taxon>
        <taxon>Gammaproteobacteria</taxon>
        <taxon>Alteromonadales</taxon>
        <taxon>Pseudoalteromonadaceae</taxon>
        <taxon>Pseudoalteromonas</taxon>
    </lineage>
</organism>
<evidence type="ECO:0000313" key="4">
    <source>
        <dbReference type="EMBL" id="CAH9063343.1"/>
    </source>
</evidence>
<evidence type="ECO:0000256" key="1">
    <source>
        <dbReference type="ARBA" id="ARBA00007169"/>
    </source>
</evidence>
<dbReference type="PANTHER" id="PTHR11487:SF0">
    <property type="entry name" value="S-ACYL FATTY ACID SYNTHASE THIOESTERASE, MEDIUM CHAIN"/>
    <property type="match status" value="1"/>
</dbReference>
<dbReference type="InterPro" id="IPR001031">
    <property type="entry name" value="Thioesterase"/>
</dbReference>
<evidence type="ECO:0000313" key="5">
    <source>
        <dbReference type="Proteomes" id="UP001152467"/>
    </source>
</evidence>
<name>A0A9W4QZA7_9GAMM</name>
<dbReference type="Pfam" id="PF00975">
    <property type="entry name" value="Thioesterase"/>
    <property type="match status" value="1"/>
</dbReference>
<comment type="caution">
    <text evidence="3">The sequence shown here is derived from an EMBL/GenBank/DDBJ whole genome shotgun (WGS) entry which is preliminary data.</text>
</comment>
<dbReference type="EMBL" id="CAMAPD010000014">
    <property type="protein sequence ID" value="CAH9063343.1"/>
    <property type="molecule type" value="Genomic_DNA"/>
</dbReference>
<dbReference type="RefSeq" id="WP_261594187.1">
    <property type="nucleotide sequence ID" value="NZ_CAMAPC010000009.1"/>
</dbReference>